<dbReference type="InterPro" id="IPR035093">
    <property type="entry name" value="RelE/ParE_toxin_dom_sf"/>
</dbReference>
<feature type="non-terminal residue" evidence="1">
    <location>
        <position position="76"/>
    </location>
</feature>
<sequence>MRVAYLSSYDKNYKKLPKNKQLKAEYAIDILIDFFKIGQKPKGLGLKKLKNNYWEIRVDLHYRIIFELEKDLISFV</sequence>
<name>X1LJJ0_9ZZZZ</name>
<proteinExistence type="predicted"/>
<dbReference type="Gene3D" id="3.30.2310.20">
    <property type="entry name" value="RelE-like"/>
    <property type="match status" value="1"/>
</dbReference>
<comment type="caution">
    <text evidence="1">The sequence shown here is derived from an EMBL/GenBank/DDBJ whole genome shotgun (WGS) entry which is preliminary data.</text>
</comment>
<dbReference type="SUPFAM" id="SSF143011">
    <property type="entry name" value="RelE-like"/>
    <property type="match status" value="1"/>
</dbReference>
<organism evidence="1">
    <name type="scientific">marine sediment metagenome</name>
    <dbReference type="NCBI Taxonomy" id="412755"/>
    <lineage>
        <taxon>unclassified sequences</taxon>
        <taxon>metagenomes</taxon>
        <taxon>ecological metagenomes</taxon>
    </lineage>
</organism>
<reference evidence="1" key="1">
    <citation type="journal article" date="2014" name="Front. Microbiol.">
        <title>High frequency of phylogenetically diverse reductive dehalogenase-homologous genes in deep subseafloor sedimentary metagenomes.</title>
        <authorList>
            <person name="Kawai M."/>
            <person name="Futagami T."/>
            <person name="Toyoda A."/>
            <person name="Takaki Y."/>
            <person name="Nishi S."/>
            <person name="Hori S."/>
            <person name="Arai W."/>
            <person name="Tsubouchi T."/>
            <person name="Morono Y."/>
            <person name="Uchiyama I."/>
            <person name="Ito T."/>
            <person name="Fujiyama A."/>
            <person name="Inagaki F."/>
            <person name="Takami H."/>
        </authorList>
    </citation>
    <scope>NUCLEOTIDE SEQUENCE</scope>
    <source>
        <strain evidence="1">Expedition CK06-06</strain>
    </source>
</reference>
<dbReference type="AlphaFoldDB" id="X1LJJ0"/>
<gene>
    <name evidence="1" type="ORF">S06H3_10214</name>
</gene>
<protein>
    <submittedName>
        <fullName evidence="1">Uncharacterized protein</fullName>
    </submittedName>
</protein>
<evidence type="ECO:0000313" key="1">
    <source>
        <dbReference type="EMBL" id="GAI05981.1"/>
    </source>
</evidence>
<accession>X1LJJ0</accession>
<dbReference type="EMBL" id="BARV01004690">
    <property type="protein sequence ID" value="GAI05981.1"/>
    <property type="molecule type" value="Genomic_DNA"/>
</dbReference>